<evidence type="ECO:0000259" key="4">
    <source>
        <dbReference type="Pfam" id="PF01420"/>
    </source>
</evidence>
<keyword evidence="3" id="KW-0238">DNA-binding</keyword>
<dbReference type="EMBL" id="BAER01000017">
    <property type="protein sequence ID" value="GAC31359.1"/>
    <property type="molecule type" value="Genomic_DNA"/>
</dbReference>
<dbReference type="GO" id="GO:0009307">
    <property type="term" value="P:DNA restriction-modification system"/>
    <property type="evidence" value="ECO:0007669"/>
    <property type="project" value="UniProtKB-KW"/>
</dbReference>
<evidence type="ECO:0000313" key="6">
    <source>
        <dbReference type="Proteomes" id="UP000006322"/>
    </source>
</evidence>
<keyword evidence="5" id="KW-0378">Hydrolase</keyword>
<reference evidence="6" key="1">
    <citation type="journal article" date="2014" name="Environ. Microbiol.">
        <title>Comparative genomics of the marine bacterial genus Glaciecola reveals the high degree of genomic diversity and genomic characteristic for cold adaptation.</title>
        <authorList>
            <person name="Qin Q.L."/>
            <person name="Xie B.B."/>
            <person name="Yu Y."/>
            <person name="Shu Y.L."/>
            <person name="Rong J.C."/>
            <person name="Zhang Y.J."/>
            <person name="Zhao D.L."/>
            <person name="Chen X.L."/>
            <person name="Zhang X.Y."/>
            <person name="Chen B."/>
            <person name="Zhou B.C."/>
            <person name="Zhang Y.Z."/>
        </authorList>
    </citation>
    <scope>NUCLEOTIDE SEQUENCE [LARGE SCALE GENOMIC DNA]</scope>
    <source>
        <strain evidence="6">LMG 21857</strain>
    </source>
</reference>
<dbReference type="CDD" id="cd17260">
    <property type="entry name" value="RMtype1_S_EcoEI-TRD1-CR1_like"/>
    <property type="match status" value="1"/>
</dbReference>
<keyword evidence="2" id="KW-0680">Restriction system</keyword>
<comment type="caution">
    <text evidence="5">The sequence shown here is derived from an EMBL/GenBank/DDBJ whole genome shotgun (WGS) entry which is preliminary data.</text>
</comment>
<dbReference type="InterPro" id="IPR051212">
    <property type="entry name" value="Type-I_RE_S_subunit"/>
</dbReference>
<gene>
    <name evidence="5" type="primary">hsdS</name>
    <name evidence="5" type="ORF">GPLA_0441</name>
</gene>
<keyword evidence="6" id="KW-1185">Reference proteome</keyword>
<name>K6YF57_9ALTE</name>
<dbReference type="Gene3D" id="3.90.220.20">
    <property type="entry name" value="DNA methylase specificity domains"/>
    <property type="match status" value="2"/>
</dbReference>
<evidence type="ECO:0000256" key="1">
    <source>
        <dbReference type="ARBA" id="ARBA00010923"/>
    </source>
</evidence>
<evidence type="ECO:0000313" key="5">
    <source>
        <dbReference type="EMBL" id="GAC31359.1"/>
    </source>
</evidence>
<dbReference type="PANTHER" id="PTHR43140">
    <property type="entry name" value="TYPE-1 RESTRICTION ENZYME ECOKI SPECIFICITY PROTEIN"/>
    <property type="match status" value="1"/>
</dbReference>
<dbReference type="GO" id="GO:0003677">
    <property type="term" value="F:DNA binding"/>
    <property type="evidence" value="ECO:0007669"/>
    <property type="project" value="UniProtKB-KW"/>
</dbReference>
<dbReference type="EC" id="3.1.21.3" evidence="5"/>
<dbReference type="SUPFAM" id="SSF116734">
    <property type="entry name" value="DNA methylase specificity domain"/>
    <property type="match status" value="2"/>
</dbReference>
<dbReference type="GO" id="GO:0009035">
    <property type="term" value="F:type I site-specific deoxyribonuclease activity"/>
    <property type="evidence" value="ECO:0007669"/>
    <property type="project" value="UniProtKB-EC"/>
</dbReference>
<protein>
    <submittedName>
        <fullName evidence="5">Type I restriction enzyme, S subunit</fullName>
        <ecNumber evidence="5">3.1.21.3</ecNumber>
    </submittedName>
</protein>
<dbReference type="Proteomes" id="UP000006322">
    <property type="component" value="Unassembled WGS sequence"/>
</dbReference>
<feature type="domain" description="Type I restriction modification DNA specificity" evidence="4">
    <location>
        <begin position="266"/>
        <end position="406"/>
    </location>
</feature>
<dbReference type="STRING" id="1129793.GPLA_0441"/>
<dbReference type="InterPro" id="IPR044946">
    <property type="entry name" value="Restrct_endonuc_typeI_TRD_sf"/>
</dbReference>
<evidence type="ECO:0000256" key="3">
    <source>
        <dbReference type="ARBA" id="ARBA00023125"/>
    </source>
</evidence>
<dbReference type="RefSeq" id="WP_007103165.1">
    <property type="nucleotide sequence ID" value="NZ_BAER01000017.1"/>
</dbReference>
<dbReference type="AlphaFoldDB" id="K6YF57"/>
<dbReference type="Gene3D" id="1.10.287.1120">
    <property type="entry name" value="Bipartite methylase S protein"/>
    <property type="match status" value="1"/>
</dbReference>
<dbReference type="Pfam" id="PF01420">
    <property type="entry name" value="Methylase_S"/>
    <property type="match status" value="1"/>
</dbReference>
<accession>K6YF57</accession>
<dbReference type="PANTHER" id="PTHR43140:SF1">
    <property type="entry name" value="TYPE I RESTRICTION ENZYME ECOKI SPECIFICITY SUBUNIT"/>
    <property type="match status" value="1"/>
</dbReference>
<proteinExistence type="inferred from homology"/>
<comment type="similarity">
    <text evidence="1">Belongs to the type-I restriction system S methylase family.</text>
</comment>
<dbReference type="InterPro" id="IPR000055">
    <property type="entry name" value="Restrct_endonuc_typeI_TRD"/>
</dbReference>
<dbReference type="OrthoDB" id="9798929at2"/>
<sequence>MKYHATYSRFKESNVAWLGEIPKHWSVTRFKYLFDLNPTKSAVANRRYALCSFLPMEKLKTDTIVLDEIRVVDEVYEGYSYFSDGDILIAKVTPCFENRNIAVAADLTNRIGFGSTEINVIRAKSSINTRFLYYRLQEDQFRRIAISEMTGTGGLKRVPSELFQVFKVAIPPYNEQAVISAEIDKEIERIDKLVSKKNKFVELLKEKRQALITHSVTTGIVKNANLQESGIKWVEQVPSHWEVVPGIWLFAESKETAREDDQHLSATQKYGVIPLSEYERLENRQVTHAIKNLEKRKHVELDDFVISMRSFQGGIERVKARGCVRSSYVVLKASDEADVDYFAYLFKSSAYIQGLQATSSFIRDGQDLNYGNFRQVKLPKPPLEEQKRIAQYLNQQTARIDALIEKTQHSVALLTERRAAFITAAVTGQIDLRGEE</sequence>
<evidence type="ECO:0000256" key="2">
    <source>
        <dbReference type="ARBA" id="ARBA00022747"/>
    </source>
</evidence>
<organism evidence="5 6">
    <name type="scientific">Paraglaciecola polaris LMG 21857</name>
    <dbReference type="NCBI Taxonomy" id="1129793"/>
    <lineage>
        <taxon>Bacteria</taxon>
        <taxon>Pseudomonadati</taxon>
        <taxon>Pseudomonadota</taxon>
        <taxon>Gammaproteobacteria</taxon>
        <taxon>Alteromonadales</taxon>
        <taxon>Alteromonadaceae</taxon>
        <taxon>Paraglaciecola</taxon>
    </lineage>
</organism>